<evidence type="ECO:0000256" key="3">
    <source>
        <dbReference type="ARBA" id="ARBA00022989"/>
    </source>
</evidence>
<feature type="transmembrane region" description="Helical" evidence="5">
    <location>
        <begin position="5"/>
        <end position="22"/>
    </location>
</feature>
<gene>
    <name evidence="7" type="ORF">A2898_03155</name>
</gene>
<feature type="transmembrane region" description="Helical" evidence="5">
    <location>
        <begin position="42"/>
        <end position="63"/>
    </location>
</feature>
<feature type="transmembrane region" description="Helical" evidence="5">
    <location>
        <begin position="103"/>
        <end position="121"/>
    </location>
</feature>
<dbReference type="GO" id="GO:0016020">
    <property type="term" value="C:membrane"/>
    <property type="evidence" value="ECO:0007669"/>
    <property type="project" value="UniProtKB-SubCell"/>
</dbReference>
<dbReference type="EMBL" id="MHKE01000003">
    <property type="protein sequence ID" value="OGY84901.1"/>
    <property type="molecule type" value="Genomic_DNA"/>
</dbReference>
<keyword evidence="4 5" id="KW-0472">Membrane</keyword>
<organism evidence="7 8">
    <name type="scientific">Candidatus Kerfeldbacteria bacterium RIFCSPLOWO2_01_FULL_48_11</name>
    <dbReference type="NCBI Taxonomy" id="1798543"/>
    <lineage>
        <taxon>Bacteria</taxon>
        <taxon>Candidatus Kerfeldiibacteriota</taxon>
    </lineage>
</organism>
<dbReference type="InterPro" id="IPR007016">
    <property type="entry name" value="O-antigen_ligase-rel_domated"/>
</dbReference>
<comment type="caution">
    <text evidence="7">The sequence shown here is derived from an EMBL/GenBank/DDBJ whole genome shotgun (WGS) entry which is preliminary data.</text>
</comment>
<comment type="subcellular location">
    <subcellularLocation>
        <location evidence="1">Membrane</location>
        <topology evidence="1">Multi-pass membrane protein</topology>
    </subcellularLocation>
</comment>
<keyword evidence="2 5" id="KW-0812">Transmembrane</keyword>
<evidence type="ECO:0000256" key="4">
    <source>
        <dbReference type="ARBA" id="ARBA00023136"/>
    </source>
</evidence>
<dbReference type="PANTHER" id="PTHR37422:SF13">
    <property type="entry name" value="LIPOPOLYSACCHARIDE BIOSYNTHESIS PROTEIN PA4999-RELATED"/>
    <property type="match status" value="1"/>
</dbReference>
<dbReference type="Proteomes" id="UP000179164">
    <property type="component" value="Unassembled WGS sequence"/>
</dbReference>
<name>A0A1G2B6V4_9BACT</name>
<evidence type="ECO:0000259" key="6">
    <source>
        <dbReference type="Pfam" id="PF04932"/>
    </source>
</evidence>
<protein>
    <recommendedName>
        <fullName evidence="6">O-antigen ligase-related domain-containing protein</fullName>
    </recommendedName>
</protein>
<feature type="transmembrane region" description="Helical" evidence="5">
    <location>
        <begin position="173"/>
        <end position="197"/>
    </location>
</feature>
<dbReference type="AlphaFoldDB" id="A0A1G2B6V4"/>
<feature type="transmembrane region" description="Helical" evidence="5">
    <location>
        <begin position="133"/>
        <end position="153"/>
    </location>
</feature>
<feature type="transmembrane region" description="Helical" evidence="5">
    <location>
        <begin position="75"/>
        <end position="97"/>
    </location>
</feature>
<dbReference type="PANTHER" id="PTHR37422">
    <property type="entry name" value="TEICHURONIC ACID BIOSYNTHESIS PROTEIN TUAE"/>
    <property type="match status" value="1"/>
</dbReference>
<evidence type="ECO:0000256" key="2">
    <source>
        <dbReference type="ARBA" id="ARBA00022692"/>
    </source>
</evidence>
<feature type="transmembrane region" description="Helical" evidence="5">
    <location>
        <begin position="412"/>
        <end position="430"/>
    </location>
</feature>
<feature type="transmembrane region" description="Helical" evidence="5">
    <location>
        <begin position="359"/>
        <end position="380"/>
    </location>
</feature>
<proteinExistence type="predicted"/>
<accession>A0A1G2B6V4</accession>
<evidence type="ECO:0000256" key="5">
    <source>
        <dbReference type="SAM" id="Phobius"/>
    </source>
</evidence>
<evidence type="ECO:0000256" key="1">
    <source>
        <dbReference type="ARBA" id="ARBA00004141"/>
    </source>
</evidence>
<feature type="transmembrane region" description="Helical" evidence="5">
    <location>
        <begin position="436"/>
        <end position="453"/>
    </location>
</feature>
<dbReference type="STRING" id="1798543.A2898_03155"/>
<feature type="transmembrane region" description="Helical" evidence="5">
    <location>
        <begin position="236"/>
        <end position="265"/>
    </location>
</feature>
<sequence length="463" mass="51474">MSEWFVIILFSALFFFLAWYRLSWTIGLTLFLLPAYQLRFSIGFLPMTFLEIMLIAVISVWVVKTLLNRTLQKAWFPWKWLTIAFVLAGALAVVVSPDLRGGLGLWKAYILEPILFFYVFVNEMSTPARRRIALFGLGMSVVLIGFGALLQSSGLVPGVEPYISEMPSRATSIFSFPTAIGKYVGPLMGLFLGILLVQGVSGGTKGYQGEVIEGEKFSPNSKKQERGIWQIANGQWFILGVVAFGLIGIILSVSRGALIGVFAALVFISCFSRWKKWLWTFFIASALILLVVPQLRSELTSVVSGSDVSTDVRLVMWKGTMRMIQDRPIFGAGLAGFPIIYADYKEPSHTEFFPNPDHLILTLWVEMGLAGLIVFGWIVVRFFREGIKMLHQGASDLGKLGPSEGGIKGHQGVIVGLMAAMVVLVVHGFFDTPYFKNDLAVIFWTLVALMVILKKESHIDYGR</sequence>
<evidence type="ECO:0000313" key="8">
    <source>
        <dbReference type="Proteomes" id="UP000179164"/>
    </source>
</evidence>
<keyword evidence="3 5" id="KW-1133">Transmembrane helix</keyword>
<evidence type="ECO:0000313" key="7">
    <source>
        <dbReference type="EMBL" id="OGY84901.1"/>
    </source>
</evidence>
<feature type="domain" description="O-antigen ligase-related" evidence="6">
    <location>
        <begin position="241"/>
        <end position="375"/>
    </location>
</feature>
<dbReference type="Pfam" id="PF04932">
    <property type="entry name" value="Wzy_C"/>
    <property type="match status" value="1"/>
</dbReference>
<dbReference type="InterPro" id="IPR051533">
    <property type="entry name" value="WaaL-like"/>
</dbReference>
<feature type="transmembrane region" description="Helical" evidence="5">
    <location>
        <begin position="277"/>
        <end position="295"/>
    </location>
</feature>
<reference evidence="7 8" key="1">
    <citation type="journal article" date="2016" name="Nat. Commun.">
        <title>Thousands of microbial genomes shed light on interconnected biogeochemical processes in an aquifer system.</title>
        <authorList>
            <person name="Anantharaman K."/>
            <person name="Brown C.T."/>
            <person name="Hug L.A."/>
            <person name="Sharon I."/>
            <person name="Castelle C.J."/>
            <person name="Probst A.J."/>
            <person name="Thomas B.C."/>
            <person name="Singh A."/>
            <person name="Wilkins M.J."/>
            <person name="Karaoz U."/>
            <person name="Brodie E.L."/>
            <person name="Williams K.H."/>
            <person name="Hubbard S.S."/>
            <person name="Banfield J.F."/>
        </authorList>
    </citation>
    <scope>NUCLEOTIDE SEQUENCE [LARGE SCALE GENOMIC DNA]</scope>
</reference>